<dbReference type="EMBL" id="CM044705">
    <property type="protein sequence ID" value="KAI5662976.1"/>
    <property type="molecule type" value="Genomic_DNA"/>
</dbReference>
<gene>
    <name evidence="1" type="ORF">M9H77_22299</name>
</gene>
<name>A0ACC0AQS7_CATRO</name>
<accession>A0ACC0AQS7</accession>
<proteinExistence type="predicted"/>
<evidence type="ECO:0000313" key="1">
    <source>
        <dbReference type="EMBL" id="KAI5662976.1"/>
    </source>
</evidence>
<keyword evidence="2" id="KW-1185">Reference proteome</keyword>
<evidence type="ECO:0000313" key="2">
    <source>
        <dbReference type="Proteomes" id="UP001060085"/>
    </source>
</evidence>
<reference evidence="2" key="1">
    <citation type="journal article" date="2023" name="Nat. Plants">
        <title>Single-cell RNA sequencing provides a high-resolution roadmap for understanding the multicellular compartmentation of specialized metabolism.</title>
        <authorList>
            <person name="Sun S."/>
            <person name="Shen X."/>
            <person name="Li Y."/>
            <person name="Li Y."/>
            <person name="Wang S."/>
            <person name="Li R."/>
            <person name="Zhang H."/>
            <person name="Shen G."/>
            <person name="Guo B."/>
            <person name="Wei J."/>
            <person name="Xu J."/>
            <person name="St-Pierre B."/>
            <person name="Chen S."/>
            <person name="Sun C."/>
        </authorList>
    </citation>
    <scope>NUCLEOTIDE SEQUENCE [LARGE SCALE GENOMIC DNA]</scope>
</reference>
<organism evidence="1 2">
    <name type="scientific">Catharanthus roseus</name>
    <name type="common">Madagascar periwinkle</name>
    <name type="synonym">Vinca rosea</name>
    <dbReference type="NCBI Taxonomy" id="4058"/>
    <lineage>
        <taxon>Eukaryota</taxon>
        <taxon>Viridiplantae</taxon>
        <taxon>Streptophyta</taxon>
        <taxon>Embryophyta</taxon>
        <taxon>Tracheophyta</taxon>
        <taxon>Spermatophyta</taxon>
        <taxon>Magnoliopsida</taxon>
        <taxon>eudicotyledons</taxon>
        <taxon>Gunneridae</taxon>
        <taxon>Pentapetalae</taxon>
        <taxon>asterids</taxon>
        <taxon>lamiids</taxon>
        <taxon>Gentianales</taxon>
        <taxon>Apocynaceae</taxon>
        <taxon>Rauvolfioideae</taxon>
        <taxon>Vinceae</taxon>
        <taxon>Catharanthinae</taxon>
        <taxon>Catharanthus</taxon>
    </lineage>
</organism>
<dbReference type="Proteomes" id="UP001060085">
    <property type="component" value="Linkage Group LG05"/>
</dbReference>
<comment type="caution">
    <text evidence="1">The sequence shown here is derived from an EMBL/GenBank/DDBJ whole genome shotgun (WGS) entry which is preliminary data.</text>
</comment>
<protein>
    <submittedName>
        <fullName evidence="1">Uncharacterized protein</fullName>
    </submittedName>
</protein>
<sequence length="132" mass="14696">MDMSIELLIVFGLITNKVGGGPPISKVANETDDILIAHWAQAPRTRGHWASTSHGSQNLPPLYPTLQATSAMPLEMIAAFLAMAQALQNKDKPKTIVTIFYRKMRKSNVPTFGGEADPEKADKWIWDMERNF</sequence>